<accession>A0A1I3D6G8</accession>
<dbReference type="STRING" id="1125876.SAMN05443292_0287"/>
<dbReference type="SUPFAM" id="SSF54665">
    <property type="entry name" value="CO dehydrogenase molybdoprotein N-domain-like"/>
    <property type="match status" value="1"/>
</dbReference>
<dbReference type="InterPro" id="IPR000674">
    <property type="entry name" value="Ald_Oxase/Xan_DH_a/b"/>
</dbReference>
<proteinExistence type="predicted"/>
<dbReference type="InterPro" id="IPR016208">
    <property type="entry name" value="Ald_Oxase/xanthine_DH-like"/>
</dbReference>
<dbReference type="EMBL" id="FOQT01000001">
    <property type="protein sequence ID" value="SFH82323.1"/>
    <property type="molecule type" value="Genomic_DNA"/>
</dbReference>
<protein>
    <submittedName>
        <fullName evidence="2">Xanthine dehydrogenase, molybdenum binding subunit apoprotein</fullName>
    </submittedName>
</protein>
<dbReference type="InterPro" id="IPR046867">
    <property type="entry name" value="AldOxase/xan_DH_MoCoBD2"/>
</dbReference>
<gene>
    <name evidence="2" type="ORF">SAMN05443292_0287</name>
</gene>
<organism evidence="2 3">
    <name type="scientific">Halpernia frigidisoli</name>
    <dbReference type="NCBI Taxonomy" id="1125876"/>
    <lineage>
        <taxon>Bacteria</taxon>
        <taxon>Pseudomonadati</taxon>
        <taxon>Bacteroidota</taxon>
        <taxon>Flavobacteriia</taxon>
        <taxon>Flavobacteriales</taxon>
        <taxon>Weeksellaceae</taxon>
        <taxon>Chryseobacterium group</taxon>
        <taxon>Halpernia</taxon>
    </lineage>
</organism>
<dbReference type="Pfam" id="PF20256">
    <property type="entry name" value="MoCoBD_2"/>
    <property type="match status" value="1"/>
</dbReference>
<dbReference type="Pfam" id="PF01315">
    <property type="entry name" value="Ald_Xan_dh_C"/>
    <property type="match status" value="1"/>
</dbReference>
<keyword evidence="3" id="KW-1185">Reference proteome</keyword>
<dbReference type="InterPro" id="IPR008274">
    <property type="entry name" value="AldOxase/xan_DH_MoCoBD1"/>
</dbReference>
<dbReference type="OrthoDB" id="9767994at2"/>
<dbReference type="Pfam" id="PF02738">
    <property type="entry name" value="MoCoBD_1"/>
    <property type="match status" value="1"/>
</dbReference>
<dbReference type="Gene3D" id="3.30.365.10">
    <property type="entry name" value="Aldehyde oxidase/xanthine dehydrogenase, molybdopterin binding domain"/>
    <property type="match status" value="4"/>
</dbReference>
<sequence>MEKLKQIGNPLSRLEGVQKVTGSAKYSGEYNVPNLLQGYIVNSTITKGKIIEIDEKAARSLKGVIEIFSHKKRPKLAWFDIMYSDMDAPQGVPLKPLYNDEIFYNGQPIALVVAETFEIARYAASLIVVKYEEETFKTDLITNLDLARPPKKGLLQLIMPTPEIKRGDFDKSYSNSNSQYQGQFIHQEQHHNPLELFATTTVYEGDGKITVYDKTQGTNNCQVYIGNVFGLHYKDVRVISTYVGGGFGSGLRPQYQVFMSVMASIALKRNVRVTMDRAQMFTFGYRPKSVQNTKFATDKDGKVVALYHQALCETSQYEDYSENIVNWGNILYPAENTKTDYQLVPLDNSSPLDMRAPGGSTAMHAIESTIDQLSYQNNIDPLEFRILNYSERDVSTDKPFSSKELMQCYLQGADKFGWNDRNPAPRSTKRGKRLVGTGMSSGIWEVMTIPTRASAEIDAEGKLTVKSAVTDIGTGTLTVMTQIASDSMGVDIEDVNFIYGDSSLPLSPIQGGSYTTGILGSAVKAACNKLQKTLFKIAKKMDNSPFLSSKFQDVEFQGAEIFLKNDNSKKIAFVDIVAFNGGKNIKEKKFNSLNNSKKKKYTSAAHSAAFVEVEVDEELGVITVTRALTAVAAGKIINPKTAASQIKGGMIWGISKVLFEETLTDHNFGRHLNTNLGEYHIPTHADVHQLDVIFVEEKDEIINELGIKGVGEIGLCSMSPAIANAIYHATGKRMNNLPIHFNELI</sequence>
<dbReference type="GO" id="GO:0005506">
    <property type="term" value="F:iron ion binding"/>
    <property type="evidence" value="ECO:0007669"/>
    <property type="project" value="InterPro"/>
</dbReference>
<dbReference type="SMART" id="SM01008">
    <property type="entry name" value="Ald_Xan_dh_C"/>
    <property type="match status" value="1"/>
</dbReference>
<reference evidence="2 3" key="1">
    <citation type="submission" date="2016-10" db="EMBL/GenBank/DDBJ databases">
        <authorList>
            <person name="de Groot N.N."/>
        </authorList>
    </citation>
    <scope>NUCLEOTIDE SEQUENCE [LARGE SCALE GENOMIC DNA]</scope>
    <source>
        <strain evidence="2 3">DSM 26000</strain>
    </source>
</reference>
<name>A0A1I3D6G8_9FLAO</name>
<dbReference type="Proteomes" id="UP000198931">
    <property type="component" value="Unassembled WGS sequence"/>
</dbReference>
<dbReference type="GO" id="GO:0016491">
    <property type="term" value="F:oxidoreductase activity"/>
    <property type="evidence" value="ECO:0007669"/>
    <property type="project" value="InterPro"/>
</dbReference>
<dbReference type="InterPro" id="IPR036856">
    <property type="entry name" value="Ald_Oxase/Xan_DH_a/b_sf"/>
</dbReference>
<dbReference type="RefSeq" id="WP_090078391.1">
    <property type="nucleotide sequence ID" value="NZ_FOQT01000001.1"/>
</dbReference>
<evidence type="ECO:0000259" key="1">
    <source>
        <dbReference type="SMART" id="SM01008"/>
    </source>
</evidence>
<dbReference type="SUPFAM" id="SSF56003">
    <property type="entry name" value="Molybdenum cofactor-binding domain"/>
    <property type="match status" value="1"/>
</dbReference>
<dbReference type="Gene3D" id="3.90.1170.50">
    <property type="entry name" value="Aldehyde oxidase/xanthine dehydrogenase, a/b hammerhead"/>
    <property type="match status" value="1"/>
</dbReference>
<dbReference type="PANTHER" id="PTHR11908:SF153">
    <property type="entry name" value="DEHYDROGENASE"/>
    <property type="match status" value="1"/>
</dbReference>
<dbReference type="InterPro" id="IPR037165">
    <property type="entry name" value="AldOxase/xan_DH_Mopterin-bd_sf"/>
</dbReference>
<feature type="domain" description="Aldehyde oxidase/xanthine dehydrogenase a/b hammerhead" evidence="1">
    <location>
        <begin position="21"/>
        <end position="135"/>
    </location>
</feature>
<evidence type="ECO:0000313" key="2">
    <source>
        <dbReference type="EMBL" id="SFH82323.1"/>
    </source>
</evidence>
<evidence type="ECO:0000313" key="3">
    <source>
        <dbReference type="Proteomes" id="UP000198931"/>
    </source>
</evidence>
<dbReference type="AlphaFoldDB" id="A0A1I3D6G8"/>
<dbReference type="PANTHER" id="PTHR11908">
    <property type="entry name" value="XANTHINE DEHYDROGENASE"/>
    <property type="match status" value="1"/>
</dbReference>